<evidence type="ECO:0000256" key="3">
    <source>
        <dbReference type="ARBA" id="ARBA00022840"/>
    </source>
</evidence>
<accession>A0A0P9FCW8</accession>
<dbReference type="GO" id="GO:0003677">
    <property type="term" value="F:DNA binding"/>
    <property type="evidence" value="ECO:0007669"/>
    <property type="project" value="UniProtKB-KW"/>
</dbReference>
<gene>
    <name evidence="8" type="ORF">SE17_03070</name>
</gene>
<protein>
    <recommendedName>
        <fullName evidence="7">FtsK domain-containing protein</fullName>
    </recommendedName>
</protein>
<sequence length="1590" mass="178858">MSVEHTTARLISLAIRQRLEARQVHFGLLARNLPPFDPQTLYGLFAKDLVMPTPLLRLALIGYTLVGSFDRTCVTTDVEQAVAWRNDPEISSPLVVLVNPQHMAEKIHSLELLDPFEDEDLRRAIAVEGQRSDDPQRQLVWKVLNSSEFRRTLPLVAEQLASYYAAVEAGSSLGDALPWLGLLRDSELPQTAHERSALLRRIKLNHELVQKLLVLDKKDYRALGRALGSGQAEHQKTFLAIQKYTQQPSFETLNQEIFTFAAVQALFRDKVPEPVVETPTNTPTSIQLTSAPPLPRSAGDLLFDWILSHDKEQRDTLAEFAHEENETYREDPTNDQEIDQTDGDMPPLRFFVNGQEGTLPRLTDETRHPLETVMRQWAQNEIWGGIIDARHGVDATLPFPRLFDGTTVLPKLHPFYPLQDGPVGLDGQLSLFNLLAALDRVLKLPVDAQLAPMLQTLRNIRAELTPYRIRFLYQPVRATFDPLMFNRIASYIDIYERLADRLQEIYRQALEQYPDTIEQATAQFLALDSVIIVRTNDTSSRRGGEAALLTTMHPLHLWKWLELARRIQADTTDFSPAERAFMQDKIAQLPTLLNTFLLHPGMFPPKLFAAPHHLEEPRLVLVGEIRNERTEETVGVPYYQPIAQYRAPFVALDTKHLRELLEDFLALYPPARIGLSLVIIDPPILKPFLEACSGLADDRLLHGARILVYQTDPQAQAYDARSLEDSEAMSRFRNSSRWMLNVDLDHTSYAEISTSLAEHGPYHIITLFDPSEAVVQPIMRSSQDQSNPFGVPIHVSYDSIRDTVRRVPAPTGGIFDVYTGVRNALSGELSRRTLGVGNRPAITDNSLQALTQSSYWLVVLDRPSGTLELPVVGQKLAWQPTGDRTLVVYTRDQERWQAHLSEHLSQLTVPLDPALVNQYLREILTIFPNGLLDTLAAPSAVETEVMHQAFRQNSLQKLLGIVTTLYDYRRDHSATMLVSFDTDELKAAFGWSVEPSLASAAYLLAMWPEKDQIHLDIIAVQTYDTTLGRLPALSESKPLLKQLEVFARTLEQLFKPGADSTLLDPMRRELIREYLSVAVFAPSIHELTDQQRDERIEIKSNWANVINDIFSAYSPLIRLRSIRVALQGSGRAYVQSLGAEPYTTEVVSLPSTILLTEPQSQPTTSISSSSSNKASESTLSAEASSVIDKIEQIEPVVEKSEYTEPSQLVLPEHYVSEILSAQHPPALEIIQEDISDQAQRLLRVLIDYGIAVASIDVEKTQIGPRVIRYWIKLQPPAGRLAEVQKYAVDLARELGSKSIPLIDNIPGERYIGIDLAREQPQIMPLMPALATLPEHQSDSLLITMGVNAAGQHIQEDLVKMPHMLVAGTTGSGKTMFLTSLITSLALKHTPADLQMLLVDPKQTDFVIFDRLNHLRDNKVYYDPTEAIETLRLIIGPDLEERTARLSQARCPNNLEYNRRNPTQRIPWLVIVIDEFADIMLTLPRSERETFERQIGRLAAIGRAKGIHLVLATQRPTTDIITGTLKANIPARISFRLPSLTDSRTILDRGGAEHLLGQGDMLALINNEIQRLQGYYASYDELDQLLSGVSY</sequence>
<dbReference type="InterPro" id="IPR002543">
    <property type="entry name" value="FtsK_dom"/>
</dbReference>
<name>A0A0P9FCW8_9CHLR</name>
<dbReference type="Pfam" id="PF01580">
    <property type="entry name" value="FtsK_SpoIIIE"/>
    <property type="match status" value="1"/>
</dbReference>
<comment type="similarity">
    <text evidence="1">Belongs to the FtsK/SpoIIIE/SftA family.</text>
</comment>
<feature type="compositionally biased region" description="Low complexity" evidence="6">
    <location>
        <begin position="1160"/>
        <end position="1179"/>
    </location>
</feature>
<dbReference type="InterPro" id="IPR027417">
    <property type="entry name" value="P-loop_NTPase"/>
</dbReference>
<proteinExistence type="inferred from homology"/>
<feature type="domain" description="FtsK" evidence="7">
    <location>
        <begin position="1350"/>
        <end position="1543"/>
    </location>
</feature>
<dbReference type="PANTHER" id="PTHR22683:SF1">
    <property type="entry name" value="TYPE VII SECRETION SYSTEM PROTEIN ESSC"/>
    <property type="match status" value="1"/>
</dbReference>
<evidence type="ECO:0000259" key="7">
    <source>
        <dbReference type="PROSITE" id="PS50901"/>
    </source>
</evidence>
<keyword evidence="9" id="KW-1185">Reference proteome</keyword>
<evidence type="ECO:0000313" key="9">
    <source>
        <dbReference type="Proteomes" id="UP000050509"/>
    </source>
</evidence>
<dbReference type="Gene3D" id="3.30.980.40">
    <property type="match status" value="1"/>
</dbReference>
<dbReference type="EMBL" id="LJCR01000040">
    <property type="protein sequence ID" value="KPV54551.1"/>
    <property type="molecule type" value="Genomic_DNA"/>
</dbReference>
<evidence type="ECO:0000313" key="8">
    <source>
        <dbReference type="EMBL" id="KPV54551.1"/>
    </source>
</evidence>
<keyword evidence="3 5" id="KW-0067">ATP-binding</keyword>
<keyword evidence="4" id="KW-0238">DNA-binding</keyword>
<feature type="binding site" evidence="5">
    <location>
        <begin position="1367"/>
        <end position="1374"/>
    </location>
    <ligand>
        <name>ATP</name>
        <dbReference type="ChEBI" id="CHEBI:30616"/>
    </ligand>
</feature>
<evidence type="ECO:0000256" key="6">
    <source>
        <dbReference type="SAM" id="MobiDB-lite"/>
    </source>
</evidence>
<dbReference type="PROSITE" id="PS50901">
    <property type="entry name" value="FTSK"/>
    <property type="match status" value="1"/>
</dbReference>
<dbReference type="Pfam" id="PF17854">
    <property type="entry name" value="FtsK_alpha"/>
    <property type="match status" value="1"/>
</dbReference>
<evidence type="ECO:0000256" key="5">
    <source>
        <dbReference type="PROSITE-ProRule" id="PRU00289"/>
    </source>
</evidence>
<dbReference type="PATRIC" id="fig|186479.3.peg.8075"/>
<dbReference type="SMART" id="SM00382">
    <property type="entry name" value="AAA"/>
    <property type="match status" value="1"/>
</dbReference>
<dbReference type="InterPro" id="IPR050206">
    <property type="entry name" value="FtsK/SpoIIIE/SftA"/>
</dbReference>
<dbReference type="Gene3D" id="3.40.50.300">
    <property type="entry name" value="P-loop containing nucleotide triphosphate hydrolases"/>
    <property type="match status" value="1"/>
</dbReference>
<feature type="region of interest" description="Disordered" evidence="6">
    <location>
        <begin position="324"/>
        <end position="346"/>
    </location>
</feature>
<evidence type="ECO:0000256" key="2">
    <source>
        <dbReference type="ARBA" id="ARBA00022741"/>
    </source>
</evidence>
<evidence type="ECO:0000256" key="4">
    <source>
        <dbReference type="ARBA" id="ARBA00023125"/>
    </source>
</evidence>
<dbReference type="PANTHER" id="PTHR22683">
    <property type="entry name" value="SPORULATION PROTEIN RELATED"/>
    <property type="match status" value="1"/>
</dbReference>
<dbReference type="Proteomes" id="UP000050509">
    <property type="component" value="Unassembled WGS sequence"/>
</dbReference>
<dbReference type="SUPFAM" id="SSF52540">
    <property type="entry name" value="P-loop containing nucleoside triphosphate hydrolases"/>
    <property type="match status" value="1"/>
</dbReference>
<keyword evidence="2 5" id="KW-0547">Nucleotide-binding</keyword>
<feature type="compositionally biased region" description="Acidic residues" evidence="6">
    <location>
        <begin position="333"/>
        <end position="342"/>
    </location>
</feature>
<organism evidence="8 9">
    <name type="scientific">Kouleothrix aurantiaca</name>
    <dbReference type="NCBI Taxonomy" id="186479"/>
    <lineage>
        <taxon>Bacteria</taxon>
        <taxon>Bacillati</taxon>
        <taxon>Chloroflexota</taxon>
        <taxon>Chloroflexia</taxon>
        <taxon>Chloroflexales</taxon>
        <taxon>Roseiflexineae</taxon>
        <taxon>Roseiflexaceae</taxon>
        <taxon>Kouleothrix</taxon>
    </lineage>
</organism>
<reference evidence="8 9" key="1">
    <citation type="submission" date="2015-09" db="EMBL/GenBank/DDBJ databases">
        <title>Draft genome sequence of Kouleothrix aurantiaca JCM 19913.</title>
        <authorList>
            <person name="Hemp J."/>
        </authorList>
    </citation>
    <scope>NUCLEOTIDE SEQUENCE [LARGE SCALE GENOMIC DNA]</scope>
    <source>
        <strain evidence="8 9">COM-B</strain>
    </source>
</reference>
<feature type="region of interest" description="Disordered" evidence="6">
    <location>
        <begin position="1158"/>
        <end position="1179"/>
    </location>
</feature>
<dbReference type="GO" id="GO:0005524">
    <property type="term" value="F:ATP binding"/>
    <property type="evidence" value="ECO:0007669"/>
    <property type="project" value="UniProtKB-UniRule"/>
</dbReference>
<dbReference type="InterPro" id="IPR003593">
    <property type="entry name" value="AAA+_ATPase"/>
</dbReference>
<evidence type="ECO:0000256" key="1">
    <source>
        <dbReference type="ARBA" id="ARBA00006474"/>
    </source>
</evidence>
<dbReference type="CDD" id="cd01127">
    <property type="entry name" value="TrwB_TraG_TraD_VirD4"/>
    <property type="match status" value="1"/>
</dbReference>
<comment type="caution">
    <text evidence="8">The sequence shown here is derived from an EMBL/GenBank/DDBJ whole genome shotgun (WGS) entry which is preliminary data.</text>
</comment>
<dbReference type="InterPro" id="IPR041027">
    <property type="entry name" value="FtsK_alpha"/>
</dbReference>